<dbReference type="PANTHER" id="PTHR10704">
    <property type="entry name" value="CARBOHYDRATE SULFOTRANSFERASE"/>
    <property type="match status" value="1"/>
</dbReference>
<evidence type="ECO:0000313" key="5">
    <source>
        <dbReference type="EMBL" id="KAL2087066.1"/>
    </source>
</evidence>
<reference evidence="5 6" key="1">
    <citation type="submission" date="2024-09" db="EMBL/GenBank/DDBJ databases">
        <title>A chromosome-level genome assembly of Gray's grenadier anchovy, Coilia grayii.</title>
        <authorList>
            <person name="Fu Z."/>
        </authorList>
    </citation>
    <scope>NUCLEOTIDE SEQUENCE [LARGE SCALE GENOMIC DNA]</scope>
    <source>
        <strain evidence="5">G4</strain>
        <tissue evidence="5">Muscle</tissue>
    </source>
</reference>
<organism evidence="5 6">
    <name type="scientific">Coilia grayii</name>
    <name type="common">Gray's grenadier anchovy</name>
    <dbReference type="NCBI Taxonomy" id="363190"/>
    <lineage>
        <taxon>Eukaryota</taxon>
        <taxon>Metazoa</taxon>
        <taxon>Chordata</taxon>
        <taxon>Craniata</taxon>
        <taxon>Vertebrata</taxon>
        <taxon>Euteleostomi</taxon>
        <taxon>Actinopterygii</taxon>
        <taxon>Neopterygii</taxon>
        <taxon>Teleostei</taxon>
        <taxon>Clupei</taxon>
        <taxon>Clupeiformes</taxon>
        <taxon>Clupeoidei</taxon>
        <taxon>Engraulidae</taxon>
        <taxon>Coilinae</taxon>
        <taxon>Coilia</taxon>
    </lineage>
</organism>
<evidence type="ECO:0000313" key="6">
    <source>
        <dbReference type="Proteomes" id="UP001591681"/>
    </source>
</evidence>
<evidence type="ECO:0000256" key="1">
    <source>
        <dbReference type="RuleBase" id="RU361155"/>
    </source>
</evidence>
<gene>
    <name evidence="5" type="ORF">ACEWY4_018125</name>
</gene>
<comment type="similarity">
    <text evidence="1">Belongs to the sulfotransferase 1 family.</text>
</comment>
<evidence type="ECO:0000259" key="4">
    <source>
        <dbReference type="Pfam" id="PF00685"/>
    </source>
</evidence>
<sequence>MQCSWKVVILLTLVYMVIQYTIIQSFSTMTQNVCRPSHPANHSISHQHHPEEHPYTFNSSGKKQHILILAATRSGSSFFGQLFNHHPDVFYLYEPLNQIQMALQSTQANRRMILGASRDLLRGLFLCDLHLLEAYITPAPENHITDHLKRRGASKALCTPPVCDSFAPHLVNVTEAECEQKCGSLNLTLASQACQQRGSVVIKTVRVPEVSDVKDLLEDPRLNLKVIQLVRDPRGVLASRMLAFPENYPLMRLWKMKHQKPEGLNLTQVPVCEDFLSSVTTALSQPAWLRGRYMLVRYEDVASNTLQKVQEIFETLALPVDEDIMDWIDKNTKGKYDWSPMDAFSTKRDSATNSENWRLKLSFGMVEYLQTFCKTTLNQLGYKIVNSSTELKNVSLSLVEGRTWKPFQ</sequence>
<keyword evidence="3" id="KW-0472">Membrane</keyword>
<keyword evidence="6" id="KW-1185">Reference proteome</keyword>
<accession>A0ABD1JLL1</accession>
<dbReference type="Pfam" id="PF00685">
    <property type="entry name" value="Sulfotransfer_1"/>
    <property type="match status" value="1"/>
</dbReference>
<dbReference type="Proteomes" id="UP001591681">
    <property type="component" value="Unassembled WGS sequence"/>
</dbReference>
<name>A0ABD1JLL1_9TELE</name>
<evidence type="ECO:0000256" key="2">
    <source>
        <dbReference type="SAM" id="MobiDB-lite"/>
    </source>
</evidence>
<dbReference type="EMBL" id="JBHFQA010000015">
    <property type="protein sequence ID" value="KAL2087066.1"/>
    <property type="molecule type" value="Genomic_DNA"/>
</dbReference>
<dbReference type="InterPro" id="IPR051135">
    <property type="entry name" value="Gal/GlcNAc/GalNAc_ST"/>
</dbReference>
<feature type="domain" description="Sulfotransferase" evidence="4">
    <location>
        <begin position="64"/>
        <end position="380"/>
    </location>
</feature>
<feature type="region of interest" description="Disordered" evidence="2">
    <location>
        <begin position="37"/>
        <end position="56"/>
    </location>
</feature>
<proteinExistence type="inferred from homology"/>
<dbReference type="GO" id="GO:0016740">
    <property type="term" value="F:transferase activity"/>
    <property type="evidence" value="ECO:0007669"/>
    <property type="project" value="UniProtKB-KW"/>
</dbReference>
<dbReference type="Gene3D" id="3.40.50.300">
    <property type="entry name" value="P-loop containing nucleotide triphosphate hydrolases"/>
    <property type="match status" value="1"/>
</dbReference>
<dbReference type="SUPFAM" id="SSF52540">
    <property type="entry name" value="P-loop containing nucleoside triphosphate hydrolases"/>
    <property type="match status" value="1"/>
</dbReference>
<keyword evidence="3" id="KW-1133">Transmembrane helix</keyword>
<dbReference type="EC" id="2.8.2.-" evidence="1"/>
<comment type="caution">
    <text evidence="5">The sequence shown here is derived from an EMBL/GenBank/DDBJ whole genome shotgun (WGS) entry which is preliminary data.</text>
</comment>
<protein>
    <recommendedName>
        <fullName evidence="1">Sulfotransferase</fullName>
        <ecNumber evidence="1">2.8.2.-</ecNumber>
    </recommendedName>
</protein>
<dbReference type="InterPro" id="IPR027417">
    <property type="entry name" value="P-loop_NTPase"/>
</dbReference>
<feature type="transmembrane region" description="Helical" evidence="3">
    <location>
        <begin position="7"/>
        <end position="26"/>
    </location>
</feature>
<dbReference type="PANTHER" id="PTHR10704:SF36">
    <property type="entry name" value="CARBOHYDRATE SULFOTRANSFERASE 1"/>
    <property type="match status" value="1"/>
</dbReference>
<keyword evidence="1" id="KW-0808">Transferase</keyword>
<dbReference type="AlphaFoldDB" id="A0ABD1JLL1"/>
<dbReference type="InterPro" id="IPR000863">
    <property type="entry name" value="Sulfotransferase_dom"/>
</dbReference>
<keyword evidence="3" id="KW-0812">Transmembrane</keyword>
<evidence type="ECO:0000256" key="3">
    <source>
        <dbReference type="SAM" id="Phobius"/>
    </source>
</evidence>